<gene>
    <name evidence="2" type="ORF">HII31_01158</name>
</gene>
<sequence>MSTSSQPPLKITHILETCIYCTSLSASKDFYSNTLGLTPDFSTDRMCVYPLGSTTLLLFQLGKTGEDIIMNNTDDKPERERLVVPRHGPTEDLIPGLLERKEGGGLRQHFCLAVKDKDEAMEWEKYFNEKDVKVIGRMEWQRGGYSVYFEDPDGHCGEIASRGIWGHY</sequence>
<dbReference type="Proteomes" id="UP000660729">
    <property type="component" value="Unassembled WGS sequence"/>
</dbReference>
<evidence type="ECO:0000259" key="1">
    <source>
        <dbReference type="PROSITE" id="PS51819"/>
    </source>
</evidence>
<dbReference type="EMBL" id="JABCIY010000015">
    <property type="protein sequence ID" value="KAF7197348.1"/>
    <property type="molecule type" value="Genomic_DNA"/>
</dbReference>
<dbReference type="PANTHER" id="PTHR21366:SF22">
    <property type="entry name" value="VOC DOMAIN-CONTAINING PROTEIN"/>
    <property type="match status" value="1"/>
</dbReference>
<protein>
    <recommendedName>
        <fullName evidence="1">VOC domain-containing protein</fullName>
    </recommendedName>
</protein>
<dbReference type="AlphaFoldDB" id="A0A8H6RUV9"/>
<dbReference type="InterPro" id="IPR029068">
    <property type="entry name" value="Glyas_Bleomycin-R_OHBP_Dase"/>
</dbReference>
<dbReference type="OrthoDB" id="16820at2759"/>
<dbReference type="InterPro" id="IPR050383">
    <property type="entry name" value="GlyoxalaseI/FosfomycinResist"/>
</dbReference>
<feature type="domain" description="VOC" evidence="1">
    <location>
        <begin position="10"/>
        <end position="162"/>
    </location>
</feature>
<comment type="caution">
    <text evidence="2">The sequence shown here is derived from an EMBL/GenBank/DDBJ whole genome shotgun (WGS) entry which is preliminary data.</text>
</comment>
<evidence type="ECO:0000313" key="3">
    <source>
        <dbReference type="Proteomes" id="UP000660729"/>
    </source>
</evidence>
<keyword evidence="3" id="KW-1185">Reference proteome</keyword>
<evidence type="ECO:0000313" key="2">
    <source>
        <dbReference type="EMBL" id="KAF7197348.1"/>
    </source>
</evidence>
<reference evidence="2" key="1">
    <citation type="submission" date="2020-04" db="EMBL/GenBank/DDBJ databases">
        <title>Draft genome resource of the tomato pathogen Pseudocercospora fuligena.</title>
        <authorList>
            <person name="Zaccaron A."/>
        </authorList>
    </citation>
    <scope>NUCLEOTIDE SEQUENCE</scope>
    <source>
        <strain evidence="2">PF001</strain>
    </source>
</reference>
<dbReference type="Pfam" id="PF00903">
    <property type="entry name" value="Glyoxalase"/>
    <property type="match status" value="1"/>
</dbReference>
<dbReference type="PANTHER" id="PTHR21366">
    <property type="entry name" value="GLYOXALASE FAMILY PROTEIN"/>
    <property type="match status" value="1"/>
</dbReference>
<dbReference type="Gene3D" id="3.10.180.10">
    <property type="entry name" value="2,3-Dihydroxybiphenyl 1,2-Dioxygenase, domain 1"/>
    <property type="match status" value="1"/>
</dbReference>
<dbReference type="InterPro" id="IPR004360">
    <property type="entry name" value="Glyas_Fos-R_dOase_dom"/>
</dbReference>
<organism evidence="2 3">
    <name type="scientific">Pseudocercospora fuligena</name>
    <dbReference type="NCBI Taxonomy" id="685502"/>
    <lineage>
        <taxon>Eukaryota</taxon>
        <taxon>Fungi</taxon>
        <taxon>Dikarya</taxon>
        <taxon>Ascomycota</taxon>
        <taxon>Pezizomycotina</taxon>
        <taxon>Dothideomycetes</taxon>
        <taxon>Dothideomycetidae</taxon>
        <taxon>Mycosphaerellales</taxon>
        <taxon>Mycosphaerellaceae</taxon>
        <taxon>Pseudocercospora</taxon>
    </lineage>
</organism>
<dbReference type="PROSITE" id="PS51819">
    <property type="entry name" value="VOC"/>
    <property type="match status" value="1"/>
</dbReference>
<dbReference type="SUPFAM" id="SSF54593">
    <property type="entry name" value="Glyoxalase/Bleomycin resistance protein/Dihydroxybiphenyl dioxygenase"/>
    <property type="match status" value="1"/>
</dbReference>
<proteinExistence type="predicted"/>
<dbReference type="InterPro" id="IPR037523">
    <property type="entry name" value="VOC_core"/>
</dbReference>
<name>A0A8H6RUV9_9PEZI</name>
<accession>A0A8H6RUV9</accession>